<dbReference type="Gene3D" id="3.40.50.2020">
    <property type="match status" value="1"/>
</dbReference>
<proteinExistence type="predicted"/>
<dbReference type="InterPro" id="IPR017932">
    <property type="entry name" value="GATase_2_dom"/>
</dbReference>
<feature type="non-terminal residue" evidence="4">
    <location>
        <position position="244"/>
    </location>
</feature>
<dbReference type="AlphaFoldDB" id="A0A381W2W3"/>
<dbReference type="PANTHER" id="PTHR11907">
    <property type="entry name" value="AMIDOPHOSPHORIBOSYLTRANSFERASE"/>
    <property type="match status" value="1"/>
</dbReference>
<feature type="domain" description="Glutamine amidotransferase type-2" evidence="3">
    <location>
        <begin position="1"/>
        <end position="172"/>
    </location>
</feature>
<gene>
    <name evidence="4" type="ORF">METZ01_LOCUS99081</name>
</gene>
<dbReference type="InterPro" id="IPR029057">
    <property type="entry name" value="PRTase-like"/>
</dbReference>
<accession>A0A381W2W3</accession>
<evidence type="ECO:0000259" key="3">
    <source>
        <dbReference type="PROSITE" id="PS51278"/>
    </source>
</evidence>
<keyword evidence="1" id="KW-0808">Transferase</keyword>
<evidence type="ECO:0000313" key="4">
    <source>
        <dbReference type="EMBL" id="SVA46227.1"/>
    </source>
</evidence>
<dbReference type="Gene3D" id="3.60.20.10">
    <property type="entry name" value="Glutamine Phosphoribosylpyrophosphate, subunit 1, domain 1"/>
    <property type="match status" value="1"/>
</dbReference>
<organism evidence="4">
    <name type="scientific">marine metagenome</name>
    <dbReference type="NCBI Taxonomy" id="408172"/>
    <lineage>
        <taxon>unclassified sequences</taxon>
        <taxon>metagenomes</taxon>
        <taxon>ecological metagenomes</taxon>
    </lineage>
</organism>
<protein>
    <recommendedName>
        <fullName evidence="3">Glutamine amidotransferase type-2 domain-containing protein</fullName>
    </recommendedName>
</protein>
<name>A0A381W2W3_9ZZZZ</name>
<evidence type="ECO:0000256" key="1">
    <source>
        <dbReference type="ARBA" id="ARBA00022679"/>
    </source>
</evidence>
<dbReference type="InterPro" id="IPR029055">
    <property type="entry name" value="Ntn_hydrolases_N"/>
</dbReference>
<keyword evidence="2" id="KW-0315">Glutamine amidotransferase</keyword>
<dbReference type="SUPFAM" id="SSF56235">
    <property type="entry name" value="N-terminal nucleophile aminohydrolases (Ntn hydrolases)"/>
    <property type="match status" value="1"/>
</dbReference>
<dbReference type="GO" id="GO:0016740">
    <property type="term" value="F:transferase activity"/>
    <property type="evidence" value="ECO:0007669"/>
    <property type="project" value="UniProtKB-KW"/>
</dbReference>
<dbReference type="Pfam" id="PF13522">
    <property type="entry name" value="GATase_6"/>
    <property type="match status" value="1"/>
</dbReference>
<dbReference type="SUPFAM" id="SSF53271">
    <property type="entry name" value="PRTase-like"/>
    <property type="match status" value="1"/>
</dbReference>
<dbReference type="PROSITE" id="PS51278">
    <property type="entry name" value="GATASE_TYPE_2"/>
    <property type="match status" value="1"/>
</dbReference>
<dbReference type="CDD" id="cd00715">
    <property type="entry name" value="GPATase_N"/>
    <property type="match status" value="1"/>
</dbReference>
<dbReference type="EMBL" id="UINC01010391">
    <property type="protein sequence ID" value="SVA46227.1"/>
    <property type="molecule type" value="Genomic_DNA"/>
</dbReference>
<evidence type="ECO:0000256" key="2">
    <source>
        <dbReference type="ARBA" id="ARBA00022962"/>
    </source>
</evidence>
<reference evidence="4" key="1">
    <citation type="submission" date="2018-05" db="EMBL/GenBank/DDBJ databases">
        <authorList>
            <person name="Lanie J.A."/>
            <person name="Ng W.-L."/>
            <person name="Kazmierczak K.M."/>
            <person name="Andrzejewski T.M."/>
            <person name="Davidsen T.M."/>
            <person name="Wayne K.J."/>
            <person name="Tettelin H."/>
            <person name="Glass J.I."/>
            <person name="Rusch D."/>
            <person name="Podicherti R."/>
            <person name="Tsui H.-C.T."/>
            <person name="Winkler M.E."/>
        </authorList>
    </citation>
    <scope>NUCLEOTIDE SEQUENCE</scope>
</reference>
<sequence>MGLVPQVFKGKALANLRGSMAIGHTRYSTTGSSHHRNSQPLTVDCSKGQIAIAHNGNLTNAAQLREELELNGSIFQTTVDSEIILHLMARPSDNGDNNLVQSLQRIQGAYSLVIMTENELIGVRDPHGFRPLSIGKLDGSYVLSSETCAFDLVQAEFVRDVEPGEIVIINDDGIRSINAFPMHQRRAFCIFEYVYFSRPDSILSDRSVYGVRVNMGREMAKETAVEADLVVPVPDSGNCAALGY</sequence>
<dbReference type="InterPro" id="IPR035584">
    <property type="entry name" value="PurF_N"/>
</dbReference>